<feature type="compositionally biased region" description="Low complexity" evidence="1">
    <location>
        <begin position="76"/>
        <end position="87"/>
    </location>
</feature>
<name>A0AA38U8I9_9AGAR</name>
<dbReference type="Proteomes" id="UP001163846">
    <property type="component" value="Unassembled WGS sequence"/>
</dbReference>
<feature type="compositionally biased region" description="Low complexity" evidence="1">
    <location>
        <begin position="97"/>
        <end position="108"/>
    </location>
</feature>
<dbReference type="EMBL" id="MU806669">
    <property type="protein sequence ID" value="KAJ3833580.1"/>
    <property type="molecule type" value="Genomic_DNA"/>
</dbReference>
<evidence type="ECO:0000313" key="4">
    <source>
        <dbReference type="Proteomes" id="UP001163846"/>
    </source>
</evidence>
<feature type="compositionally biased region" description="Low complexity" evidence="1">
    <location>
        <begin position="163"/>
        <end position="177"/>
    </location>
</feature>
<gene>
    <name evidence="3" type="ORF">F5878DRAFT_645827</name>
</gene>
<feature type="region of interest" description="Disordered" evidence="1">
    <location>
        <begin position="42"/>
        <end position="177"/>
    </location>
</feature>
<feature type="compositionally biased region" description="Polar residues" evidence="1">
    <location>
        <begin position="151"/>
        <end position="162"/>
    </location>
</feature>
<keyword evidence="2" id="KW-0732">Signal</keyword>
<keyword evidence="4" id="KW-1185">Reference proteome</keyword>
<accession>A0AA38U8I9</accession>
<comment type="caution">
    <text evidence="3">The sequence shown here is derived from an EMBL/GenBank/DDBJ whole genome shotgun (WGS) entry which is preliminary data.</text>
</comment>
<evidence type="ECO:0000256" key="1">
    <source>
        <dbReference type="SAM" id="MobiDB-lite"/>
    </source>
</evidence>
<dbReference type="AlphaFoldDB" id="A0AA38U8I9"/>
<evidence type="ECO:0000256" key="2">
    <source>
        <dbReference type="SAM" id="SignalP"/>
    </source>
</evidence>
<protein>
    <recommendedName>
        <fullName evidence="5">Secreted protein</fullName>
    </recommendedName>
</protein>
<evidence type="ECO:0008006" key="5">
    <source>
        <dbReference type="Google" id="ProtNLM"/>
    </source>
</evidence>
<organism evidence="3 4">
    <name type="scientific">Lentinula raphanica</name>
    <dbReference type="NCBI Taxonomy" id="153919"/>
    <lineage>
        <taxon>Eukaryota</taxon>
        <taxon>Fungi</taxon>
        <taxon>Dikarya</taxon>
        <taxon>Basidiomycota</taxon>
        <taxon>Agaricomycotina</taxon>
        <taxon>Agaricomycetes</taxon>
        <taxon>Agaricomycetidae</taxon>
        <taxon>Agaricales</taxon>
        <taxon>Marasmiineae</taxon>
        <taxon>Omphalotaceae</taxon>
        <taxon>Lentinula</taxon>
    </lineage>
</organism>
<feature type="compositionally biased region" description="Polar residues" evidence="1">
    <location>
        <begin position="109"/>
        <end position="120"/>
    </location>
</feature>
<feature type="chain" id="PRO_5041274680" description="Secreted protein" evidence="2">
    <location>
        <begin position="20"/>
        <end position="177"/>
    </location>
</feature>
<reference evidence="3" key="1">
    <citation type="submission" date="2022-08" db="EMBL/GenBank/DDBJ databases">
        <authorList>
            <consortium name="DOE Joint Genome Institute"/>
            <person name="Min B."/>
            <person name="Riley R."/>
            <person name="Sierra-Patev S."/>
            <person name="Naranjo-Ortiz M."/>
            <person name="Looney B."/>
            <person name="Konkel Z."/>
            <person name="Slot J.C."/>
            <person name="Sakamoto Y."/>
            <person name="Steenwyk J.L."/>
            <person name="Rokas A."/>
            <person name="Carro J."/>
            <person name="Camarero S."/>
            <person name="Ferreira P."/>
            <person name="Molpeceres G."/>
            <person name="Ruiz-Duenas F.J."/>
            <person name="Serrano A."/>
            <person name="Henrissat B."/>
            <person name="Drula E."/>
            <person name="Hughes K.W."/>
            <person name="Mata J.L."/>
            <person name="Ishikawa N.K."/>
            <person name="Vargas-Isla R."/>
            <person name="Ushijima S."/>
            <person name="Smith C.A."/>
            <person name="Ahrendt S."/>
            <person name="Andreopoulos W."/>
            <person name="He G."/>
            <person name="Labutti K."/>
            <person name="Lipzen A."/>
            <person name="Ng V."/>
            <person name="Sandor L."/>
            <person name="Barry K."/>
            <person name="Martinez A.T."/>
            <person name="Xiao Y."/>
            <person name="Gibbons J.G."/>
            <person name="Terashima K."/>
            <person name="Hibbett D.S."/>
            <person name="Grigoriev I.V."/>
        </authorList>
    </citation>
    <scope>NUCLEOTIDE SEQUENCE</scope>
    <source>
        <strain evidence="3">TFB9207</strain>
    </source>
</reference>
<feature type="signal peptide" evidence="2">
    <location>
        <begin position="1"/>
        <end position="19"/>
    </location>
</feature>
<proteinExistence type="predicted"/>
<sequence length="177" mass="18579">MHFSTMFVVSAIAASAVCALPLQGVCPSTCPDVLADQPGLDGSSIRLSAKPSLSPRGQYIPLGEGTNDQRPSTDEGSQSSQSRQKGGYLDGLKEYIQSQQGRSGSVSQTHAGSQQRQPGRQESYFGSVDRYVESQRGPPGDGSRTYVTGPGQRSSLQSSTYESQAGSSSQGTTHGQS</sequence>
<evidence type="ECO:0000313" key="3">
    <source>
        <dbReference type="EMBL" id="KAJ3833580.1"/>
    </source>
</evidence>